<proteinExistence type="inferred from homology"/>
<dbReference type="Gene3D" id="3.20.20.140">
    <property type="entry name" value="Metal-dependent hydrolases"/>
    <property type="match status" value="1"/>
</dbReference>
<evidence type="ECO:0000313" key="3">
    <source>
        <dbReference type="EMBL" id="MFM0238230.1"/>
    </source>
</evidence>
<dbReference type="PANTHER" id="PTHR43569:SF1">
    <property type="entry name" value="BLL3371 PROTEIN"/>
    <property type="match status" value="1"/>
</dbReference>
<dbReference type="InterPro" id="IPR052350">
    <property type="entry name" value="Metallo-dep_Lactonases"/>
</dbReference>
<dbReference type="SUPFAM" id="SSF51556">
    <property type="entry name" value="Metallo-dependent hydrolases"/>
    <property type="match status" value="1"/>
</dbReference>
<evidence type="ECO:0000256" key="1">
    <source>
        <dbReference type="ARBA" id="ARBA00038310"/>
    </source>
</evidence>
<comment type="similarity">
    <text evidence="1">Belongs to the metallo-dependent hydrolases superfamily.</text>
</comment>
<gene>
    <name evidence="3" type="ORF">PQR03_08815</name>
</gene>
<evidence type="ECO:0000313" key="4">
    <source>
        <dbReference type="Proteomes" id="UP001629274"/>
    </source>
</evidence>
<comment type="caution">
    <text evidence="3">The sequence shown here is derived from an EMBL/GenBank/DDBJ whole genome shotgun (WGS) entry which is preliminary data.</text>
</comment>
<evidence type="ECO:0000259" key="2">
    <source>
        <dbReference type="Pfam" id="PF04909"/>
    </source>
</evidence>
<dbReference type="InterPro" id="IPR032466">
    <property type="entry name" value="Metal_Hydrolase"/>
</dbReference>
<name>A0ABW9BEC9_9BURK</name>
<keyword evidence="4" id="KW-1185">Reference proteome</keyword>
<dbReference type="PANTHER" id="PTHR43569">
    <property type="entry name" value="AMIDOHYDROLASE"/>
    <property type="match status" value="1"/>
</dbReference>
<dbReference type="Proteomes" id="UP001629274">
    <property type="component" value="Unassembled WGS sequence"/>
</dbReference>
<organism evidence="3 4">
    <name type="scientific">Paraburkholderia phytofirmans</name>
    <dbReference type="NCBI Taxonomy" id="261302"/>
    <lineage>
        <taxon>Bacteria</taxon>
        <taxon>Pseudomonadati</taxon>
        <taxon>Pseudomonadota</taxon>
        <taxon>Betaproteobacteria</taxon>
        <taxon>Burkholderiales</taxon>
        <taxon>Burkholderiaceae</taxon>
        <taxon>Paraburkholderia</taxon>
    </lineage>
</organism>
<sequence length="337" mass="37848">MEPPRDFENAEATRANLTGQALRFSAGSRTETWTMDCAALPILDCHQHFYDARRFHYPVFATHSEGFEALVGDYGPFPRIYLPEDYARDTSTLNVVGTVWAEFISTDPVDEARWAQELANATGRPDGIIALVDFSSPDLPATLEAYASAQRIRCVRQHLGWHPKNPLLRYAPRPDLMSDPAWRHGLASLRGRGLICELEMFAPQLPELALLATAFPDIQFVLPVMGWPLDLTSEGQAAWKREMTAVGACPNVAVKIFGLECIFGIHWTVAQVRSWILETIEVFGPDRCMFASHMPISKLACSFEKLYRAYFVVIAKFTVAEQRRLLHDTAAAIYKLS</sequence>
<dbReference type="Pfam" id="PF04909">
    <property type="entry name" value="Amidohydro_2"/>
    <property type="match status" value="1"/>
</dbReference>
<dbReference type="RefSeq" id="WP_408260015.1">
    <property type="nucleotide sequence ID" value="NZ_JAQQCK010000003.1"/>
</dbReference>
<feature type="domain" description="Amidohydrolase-related" evidence="2">
    <location>
        <begin position="44"/>
        <end position="336"/>
    </location>
</feature>
<accession>A0ABW9BEC9</accession>
<reference evidence="3 4" key="1">
    <citation type="journal article" date="2024" name="Chem. Sci.">
        <title>Discovery of megapolipeptins by genome mining of a Burkholderiales bacteria collection.</title>
        <authorList>
            <person name="Paulo B.S."/>
            <person name="Recchia M.J.J."/>
            <person name="Lee S."/>
            <person name="Fergusson C.H."/>
            <person name="Romanowski S.B."/>
            <person name="Hernandez A."/>
            <person name="Krull N."/>
            <person name="Liu D.Y."/>
            <person name="Cavanagh H."/>
            <person name="Bos A."/>
            <person name="Gray C.A."/>
            <person name="Murphy B.T."/>
            <person name="Linington R.G."/>
            <person name="Eustaquio A.S."/>
        </authorList>
    </citation>
    <scope>NUCLEOTIDE SEQUENCE [LARGE SCALE GENOMIC DNA]</scope>
    <source>
        <strain evidence="3 4">RL17-351-BIE-A</strain>
    </source>
</reference>
<protein>
    <submittedName>
        <fullName evidence="3">Amidohydrolase family protein</fullName>
    </submittedName>
</protein>
<dbReference type="InterPro" id="IPR006680">
    <property type="entry name" value="Amidohydro-rel"/>
</dbReference>
<dbReference type="EMBL" id="JAQQDR010000003">
    <property type="protein sequence ID" value="MFM0238230.1"/>
    <property type="molecule type" value="Genomic_DNA"/>
</dbReference>